<dbReference type="InterPro" id="IPR003661">
    <property type="entry name" value="HisK_dim/P_dom"/>
</dbReference>
<comment type="caution">
    <text evidence="24">The sequence shown here is derived from an EMBL/GenBank/DDBJ whole genome shotgun (WGS) entry which is preliminary data.</text>
</comment>
<keyword evidence="4 17" id="KW-0597">Phosphoprotein</keyword>
<dbReference type="SUPFAM" id="SSF47384">
    <property type="entry name" value="Homodimeric domain of signal transducing histidine kinase"/>
    <property type="match status" value="1"/>
</dbReference>
<feature type="domain" description="CHASE" evidence="23">
    <location>
        <begin position="76"/>
        <end position="237"/>
    </location>
</feature>
<evidence type="ECO:0000256" key="3">
    <source>
        <dbReference type="ARBA" id="ARBA00012438"/>
    </source>
</evidence>
<evidence type="ECO:0000256" key="2">
    <source>
        <dbReference type="ARBA" id="ARBA00004370"/>
    </source>
</evidence>
<comment type="catalytic activity">
    <reaction evidence="1">
        <text>ATP + protein L-histidine = ADP + protein N-phospho-L-histidine.</text>
        <dbReference type="EC" id="2.7.13.3"/>
    </reaction>
</comment>
<dbReference type="InterPro" id="IPR036890">
    <property type="entry name" value="HATPase_C_sf"/>
</dbReference>
<evidence type="ECO:0000256" key="1">
    <source>
        <dbReference type="ARBA" id="ARBA00000085"/>
    </source>
</evidence>
<dbReference type="InterPro" id="IPR005467">
    <property type="entry name" value="His_kinase_dom"/>
</dbReference>
<dbReference type="Pfam" id="PF02518">
    <property type="entry name" value="HATPase_c"/>
    <property type="match status" value="1"/>
</dbReference>
<evidence type="ECO:0000259" key="22">
    <source>
        <dbReference type="PROSITE" id="PS50113"/>
    </source>
</evidence>
<dbReference type="GO" id="GO:0000155">
    <property type="term" value="F:phosphorelay sensor kinase activity"/>
    <property type="evidence" value="ECO:0007669"/>
    <property type="project" value="InterPro"/>
</dbReference>
<dbReference type="PROSITE" id="PS50113">
    <property type="entry name" value="PAC"/>
    <property type="match status" value="2"/>
</dbReference>
<dbReference type="Gene3D" id="3.30.565.10">
    <property type="entry name" value="Histidine kinase-like ATPase, C-terminal domain"/>
    <property type="match status" value="1"/>
</dbReference>
<evidence type="ECO:0000256" key="12">
    <source>
        <dbReference type="ARBA" id="ARBA00023012"/>
    </source>
</evidence>
<name>A0A2S5T2Y3_9BURK</name>
<dbReference type="InterPro" id="IPR003594">
    <property type="entry name" value="HATPase_dom"/>
</dbReference>
<dbReference type="NCBIfam" id="TIGR00229">
    <property type="entry name" value="sensory_box"/>
    <property type="match status" value="2"/>
</dbReference>
<dbReference type="InterPro" id="IPR004358">
    <property type="entry name" value="Sig_transdc_His_kin-like_C"/>
</dbReference>
<dbReference type="GO" id="GO:0016020">
    <property type="term" value="C:membrane"/>
    <property type="evidence" value="ECO:0007669"/>
    <property type="project" value="UniProtKB-SubCell"/>
</dbReference>
<evidence type="ECO:0000259" key="20">
    <source>
        <dbReference type="PROSITE" id="PS50110"/>
    </source>
</evidence>
<dbReference type="CDD" id="cd00082">
    <property type="entry name" value="HisKA"/>
    <property type="match status" value="1"/>
</dbReference>
<keyword evidence="18" id="KW-0175">Coiled coil</keyword>
<keyword evidence="13" id="KW-0843">Virulence</keyword>
<dbReference type="RefSeq" id="WP_104358076.1">
    <property type="nucleotide sequence ID" value="NZ_CP064338.1"/>
</dbReference>
<dbReference type="Gene3D" id="3.30.450.350">
    <property type="entry name" value="CHASE domain"/>
    <property type="match status" value="1"/>
</dbReference>
<dbReference type="Proteomes" id="UP000239406">
    <property type="component" value="Unassembled WGS sequence"/>
</dbReference>
<dbReference type="Gene3D" id="3.40.50.2300">
    <property type="match status" value="2"/>
</dbReference>
<evidence type="ECO:0000313" key="25">
    <source>
        <dbReference type="Proteomes" id="UP000239406"/>
    </source>
</evidence>
<dbReference type="Pfam" id="PF00072">
    <property type="entry name" value="Response_reg"/>
    <property type="match status" value="1"/>
</dbReference>
<dbReference type="FunFam" id="3.30.565.10:FF:000010">
    <property type="entry name" value="Sensor histidine kinase RcsC"/>
    <property type="match status" value="1"/>
</dbReference>
<feature type="domain" description="Response regulatory" evidence="20">
    <location>
        <begin position="1023"/>
        <end position="1139"/>
    </location>
</feature>
<dbReference type="SMART" id="SM01079">
    <property type="entry name" value="CHASE"/>
    <property type="match status" value="1"/>
</dbReference>
<reference evidence="24 25" key="1">
    <citation type="submission" date="2018-02" db="EMBL/GenBank/DDBJ databases">
        <title>Reclassifiation of [Polyangium] brachysporum DSM 7029 as Guopingzhaonella breviflexa gen. nov., sp. nov., a member of the family Comamonadaceae.</title>
        <authorList>
            <person name="Tang B."/>
        </authorList>
    </citation>
    <scope>NUCLEOTIDE SEQUENCE [LARGE SCALE GENOMIC DNA]</scope>
    <source>
        <strain evidence="24 25">DSM 15344</strain>
    </source>
</reference>
<evidence type="ECO:0000256" key="16">
    <source>
        <dbReference type="ARBA" id="ARBA00070152"/>
    </source>
</evidence>
<dbReference type="SMART" id="SM00086">
    <property type="entry name" value="PAC"/>
    <property type="match status" value="2"/>
</dbReference>
<evidence type="ECO:0000256" key="6">
    <source>
        <dbReference type="ARBA" id="ARBA00022692"/>
    </source>
</evidence>
<dbReference type="SMART" id="SM00387">
    <property type="entry name" value="HATPase_c"/>
    <property type="match status" value="1"/>
</dbReference>
<dbReference type="InterPro" id="IPR000700">
    <property type="entry name" value="PAS-assoc_C"/>
</dbReference>
<protein>
    <recommendedName>
        <fullName evidence="16">Virulence sensor protein BvgS</fullName>
        <ecNumber evidence="3">2.7.13.3</ecNumber>
    </recommendedName>
</protein>
<keyword evidence="6" id="KW-0812">Transmembrane</keyword>
<keyword evidence="14" id="KW-0472">Membrane</keyword>
<dbReference type="InterPro" id="IPR036097">
    <property type="entry name" value="HisK_dim/P_sf"/>
</dbReference>
<dbReference type="InterPro" id="IPR000014">
    <property type="entry name" value="PAS"/>
</dbReference>
<dbReference type="InterPro" id="IPR006189">
    <property type="entry name" value="CHASE_dom"/>
</dbReference>
<dbReference type="InterPro" id="IPR001789">
    <property type="entry name" value="Sig_transdc_resp-reg_receiver"/>
</dbReference>
<dbReference type="Pfam" id="PF00512">
    <property type="entry name" value="HisKA"/>
    <property type="match status" value="1"/>
</dbReference>
<feature type="domain" description="Histidine kinase" evidence="19">
    <location>
        <begin position="651"/>
        <end position="871"/>
    </location>
</feature>
<evidence type="ECO:0000313" key="24">
    <source>
        <dbReference type="EMBL" id="PPE69343.1"/>
    </source>
</evidence>
<dbReference type="GO" id="GO:0006355">
    <property type="term" value="P:regulation of DNA-templated transcription"/>
    <property type="evidence" value="ECO:0007669"/>
    <property type="project" value="InterPro"/>
</dbReference>
<dbReference type="PROSITE" id="PS50109">
    <property type="entry name" value="HIS_KIN"/>
    <property type="match status" value="1"/>
</dbReference>
<dbReference type="GO" id="GO:0005524">
    <property type="term" value="F:ATP binding"/>
    <property type="evidence" value="ECO:0007669"/>
    <property type="project" value="UniProtKB-KW"/>
</dbReference>
<dbReference type="PROSITE" id="PS50839">
    <property type="entry name" value="CHASE"/>
    <property type="match status" value="1"/>
</dbReference>
<feature type="domain" description="PAS" evidence="21">
    <location>
        <begin position="488"/>
        <end position="544"/>
    </location>
</feature>
<sequence>MSMSSWRSAKLLPWLVLGLGLLCAAGAGYRQQQANAGFVEERFQAMMQRAVSQVRDRMTLYEYGLRGTRGAVVAAGGRAVTRERFARYAASRNPAKEFPGARGFGFVRKVPRAQEPAFVEAARADGWPAFSIRQLAPHDGDRYVIQYVEPVASNRDAIGLDIASEAQRREAAERAVRSGEPVLTGPVTLVQAAAQPHSAFLLLLAVYEGGATPPTEAAREAAVIGWAYTPLVIDEVLRDFDYGDGRFRIALYDRTEGDPPEPFFATPGWAGQRGRTGVKEAETWVFGRRWAVQVQATPTFYAYLNLPSPWTVAGGTAAGALLLAGLTYLYLLGIGRARAESLQRARMAAIVEHSPDAIIGQTLDGVVQEWNPAAQRMFGYSAGEAVGRTVRELIVPPDRDAEETEILQRVGRGLGVPGFDTVRCHRDGHAIDVSVSVAPIRLDGGEVVGTAKILRDISAQKAAEAEILQLNATLEQQVAQRTAEVQRLAARERAILASAGSAVIATDSAGLVTVFNPAAEALLGYRADEVVGKVRALSFHDPEELRQRCLKPGEDRPVRVEDLMGGMARDGGSVRGEWTYVRRDGTRLPVLLVLSELRDEAGTQIGFMGVATDLSERARLQRELIDLNRALTERSAQAEAATRAKSEFLANMSHEIRTPMNAIVGLTELMRRDTRDPVLRDRLDKMADASRLLLAIINNVLDLSKIEAGRLVLEQVEFDLQQVLENTCALVLGQVRGKPLELVIDAARAPRRLVGDPTRIGQALLNLLGNAVKFTPAGHVVVRCRQVDGAPGRITLRFEVADTGIGIAAPALQHLFQAFEQADASTTRRYGGTGLGLTITRQLAELMGGKVGASSREGRGSTFWFTVQLAPGHPVPAHDAVLAGRRALVVDDTLVAAEAIAGAMEALGGSVDIAGAAGEAVALLYEARARGQPYDLLVWDADTAPLPPAARETPGLAVLLTTMRDGSALRVSLHRVPGILVLEKPLTGAALERAAAAVLGAGTATGLSALPGEPDLPHFDGVRALLAEDNVVNQLVAVEQLRALGLEVDVVSTGAEAVQRARAQRYDIILMDLHMPEMDGLEATREIRRLPDHADTPILAMTASAFGEDRSASLEAGMDDHISKPVETRVLVRTLERWLRPPLPAPRRPGPPGGRS</sequence>
<evidence type="ECO:0000256" key="13">
    <source>
        <dbReference type="ARBA" id="ARBA00023026"/>
    </source>
</evidence>
<evidence type="ECO:0000256" key="7">
    <source>
        <dbReference type="ARBA" id="ARBA00022729"/>
    </source>
</evidence>
<gene>
    <name evidence="24" type="ORF">C1702_12670</name>
</gene>
<dbReference type="InterPro" id="IPR013767">
    <property type="entry name" value="PAS_fold"/>
</dbReference>
<keyword evidence="5" id="KW-0808">Transferase</keyword>
<evidence type="ECO:0000256" key="15">
    <source>
        <dbReference type="ARBA" id="ARBA00058004"/>
    </source>
</evidence>
<dbReference type="SMART" id="SM00388">
    <property type="entry name" value="HisKA"/>
    <property type="match status" value="1"/>
</dbReference>
<dbReference type="CDD" id="cd00130">
    <property type="entry name" value="PAS"/>
    <property type="match status" value="2"/>
</dbReference>
<dbReference type="SUPFAM" id="SSF55874">
    <property type="entry name" value="ATPase domain of HSP90 chaperone/DNA topoisomerase II/histidine kinase"/>
    <property type="match status" value="1"/>
</dbReference>
<dbReference type="CDD" id="cd17546">
    <property type="entry name" value="REC_hyHK_CKI1_RcsC-like"/>
    <property type="match status" value="1"/>
</dbReference>
<dbReference type="SUPFAM" id="SSF52172">
    <property type="entry name" value="CheY-like"/>
    <property type="match status" value="2"/>
</dbReference>
<feature type="domain" description="PAC" evidence="22">
    <location>
        <begin position="417"/>
        <end position="469"/>
    </location>
</feature>
<evidence type="ECO:0000256" key="5">
    <source>
        <dbReference type="ARBA" id="ARBA00022679"/>
    </source>
</evidence>
<feature type="modified residue" description="4-aspartylphosphate" evidence="17">
    <location>
        <position position="1072"/>
    </location>
</feature>
<feature type="domain" description="Response regulatory" evidence="20">
    <location>
        <begin position="886"/>
        <end position="999"/>
    </location>
</feature>
<dbReference type="SUPFAM" id="SSF55785">
    <property type="entry name" value="PYP-like sensor domain (PAS domain)"/>
    <property type="match status" value="2"/>
</dbReference>
<dbReference type="FunFam" id="1.10.287.130:FF:000004">
    <property type="entry name" value="Ethylene receptor 1"/>
    <property type="match status" value="1"/>
</dbReference>
<dbReference type="Pfam" id="PF00989">
    <property type="entry name" value="PAS"/>
    <property type="match status" value="2"/>
</dbReference>
<dbReference type="EMBL" id="PSNY01000013">
    <property type="protein sequence ID" value="PPE69343.1"/>
    <property type="molecule type" value="Genomic_DNA"/>
</dbReference>
<evidence type="ECO:0000259" key="21">
    <source>
        <dbReference type="PROSITE" id="PS50112"/>
    </source>
</evidence>
<dbReference type="InterPro" id="IPR042240">
    <property type="entry name" value="CHASE_sf"/>
</dbReference>
<accession>A0A2S5T2Y3</accession>
<evidence type="ECO:0000259" key="23">
    <source>
        <dbReference type="PROSITE" id="PS50839"/>
    </source>
</evidence>
<dbReference type="PRINTS" id="PR00344">
    <property type="entry name" value="BCTRLSENSOR"/>
</dbReference>
<evidence type="ECO:0000256" key="8">
    <source>
        <dbReference type="ARBA" id="ARBA00022741"/>
    </source>
</evidence>
<proteinExistence type="predicted"/>
<evidence type="ECO:0000256" key="11">
    <source>
        <dbReference type="ARBA" id="ARBA00022989"/>
    </source>
</evidence>
<feature type="domain" description="PAC" evidence="22">
    <location>
        <begin position="574"/>
        <end position="626"/>
    </location>
</feature>
<dbReference type="InterPro" id="IPR001610">
    <property type="entry name" value="PAC"/>
</dbReference>
<dbReference type="CDD" id="cd16922">
    <property type="entry name" value="HATPase_EvgS-ArcB-TorS-like"/>
    <property type="match status" value="1"/>
</dbReference>
<keyword evidence="9 24" id="KW-0418">Kinase</keyword>
<keyword evidence="25" id="KW-1185">Reference proteome</keyword>
<feature type="coiled-coil region" evidence="18">
    <location>
        <begin position="460"/>
        <end position="491"/>
    </location>
</feature>
<keyword evidence="10" id="KW-0067">ATP-binding</keyword>
<evidence type="ECO:0000256" key="14">
    <source>
        <dbReference type="ARBA" id="ARBA00023136"/>
    </source>
</evidence>
<evidence type="ECO:0000256" key="17">
    <source>
        <dbReference type="PROSITE-ProRule" id="PRU00169"/>
    </source>
</evidence>
<evidence type="ECO:0000256" key="18">
    <source>
        <dbReference type="SAM" id="Coils"/>
    </source>
</evidence>
<feature type="domain" description="PAS" evidence="21">
    <location>
        <begin position="343"/>
        <end position="413"/>
    </location>
</feature>
<dbReference type="SMART" id="SM00448">
    <property type="entry name" value="REC"/>
    <property type="match status" value="1"/>
</dbReference>
<comment type="function">
    <text evidence="15">Member of the two-component regulatory system BvgS/BvgA. Phosphorylates BvgA via a four-step phosphorelay in response to environmental signals.</text>
</comment>
<dbReference type="InterPro" id="IPR035965">
    <property type="entry name" value="PAS-like_dom_sf"/>
</dbReference>
<keyword evidence="12" id="KW-0902">Two-component regulatory system</keyword>
<dbReference type="Pfam" id="PF03924">
    <property type="entry name" value="CHASE"/>
    <property type="match status" value="1"/>
</dbReference>
<evidence type="ECO:0000256" key="4">
    <source>
        <dbReference type="ARBA" id="ARBA00022553"/>
    </source>
</evidence>
<dbReference type="AlphaFoldDB" id="A0A2S5T2Y3"/>
<dbReference type="PANTHER" id="PTHR45339">
    <property type="entry name" value="HYBRID SIGNAL TRANSDUCTION HISTIDINE KINASE J"/>
    <property type="match status" value="1"/>
</dbReference>
<keyword evidence="11" id="KW-1133">Transmembrane helix</keyword>
<dbReference type="PROSITE" id="PS50110">
    <property type="entry name" value="RESPONSE_REGULATORY"/>
    <property type="match status" value="2"/>
</dbReference>
<keyword evidence="7" id="KW-0732">Signal</keyword>
<evidence type="ECO:0000259" key="19">
    <source>
        <dbReference type="PROSITE" id="PS50109"/>
    </source>
</evidence>
<keyword evidence="8" id="KW-0547">Nucleotide-binding</keyword>
<dbReference type="EC" id="2.7.13.3" evidence="3"/>
<dbReference type="Gene3D" id="3.30.450.20">
    <property type="entry name" value="PAS domain"/>
    <property type="match status" value="2"/>
</dbReference>
<dbReference type="InterPro" id="IPR011006">
    <property type="entry name" value="CheY-like_superfamily"/>
</dbReference>
<dbReference type="Gene3D" id="1.10.287.130">
    <property type="match status" value="1"/>
</dbReference>
<evidence type="ECO:0000256" key="9">
    <source>
        <dbReference type="ARBA" id="ARBA00022777"/>
    </source>
</evidence>
<comment type="subcellular location">
    <subcellularLocation>
        <location evidence="2">Membrane</location>
    </subcellularLocation>
</comment>
<dbReference type="PANTHER" id="PTHR45339:SF3">
    <property type="entry name" value="HISTIDINE KINASE"/>
    <property type="match status" value="1"/>
</dbReference>
<dbReference type="PROSITE" id="PS50112">
    <property type="entry name" value="PAS"/>
    <property type="match status" value="2"/>
</dbReference>
<feature type="modified residue" description="4-aspartylphosphate" evidence="17">
    <location>
        <position position="940"/>
    </location>
</feature>
<dbReference type="SMART" id="SM00091">
    <property type="entry name" value="PAS"/>
    <property type="match status" value="2"/>
</dbReference>
<organism evidence="24 25">
    <name type="scientific">Caldimonas thermodepolymerans</name>
    <dbReference type="NCBI Taxonomy" id="215580"/>
    <lineage>
        <taxon>Bacteria</taxon>
        <taxon>Pseudomonadati</taxon>
        <taxon>Pseudomonadota</taxon>
        <taxon>Betaproteobacteria</taxon>
        <taxon>Burkholderiales</taxon>
        <taxon>Sphaerotilaceae</taxon>
        <taxon>Caldimonas</taxon>
    </lineage>
</organism>
<evidence type="ECO:0000256" key="10">
    <source>
        <dbReference type="ARBA" id="ARBA00022840"/>
    </source>
</evidence>